<dbReference type="Proteomes" id="UP001501020">
    <property type="component" value="Unassembled WGS sequence"/>
</dbReference>
<evidence type="ECO:0000256" key="4">
    <source>
        <dbReference type="ARBA" id="ARBA00023157"/>
    </source>
</evidence>
<keyword evidence="6" id="KW-1133">Transmembrane helix</keyword>
<dbReference type="PANTHER" id="PTHR13887">
    <property type="entry name" value="GLUTATHIONE S-TRANSFERASE KAPPA"/>
    <property type="match status" value="1"/>
</dbReference>
<reference evidence="8 9" key="1">
    <citation type="journal article" date="2019" name="Int. J. Syst. Evol. Microbiol.">
        <title>The Global Catalogue of Microorganisms (GCM) 10K type strain sequencing project: providing services to taxonomists for standard genome sequencing and annotation.</title>
        <authorList>
            <consortium name="The Broad Institute Genomics Platform"/>
            <consortium name="The Broad Institute Genome Sequencing Center for Infectious Disease"/>
            <person name="Wu L."/>
            <person name="Ma J."/>
        </authorList>
    </citation>
    <scope>NUCLEOTIDE SEQUENCE [LARGE SCALE GENOMIC DNA]</scope>
    <source>
        <strain evidence="8 9">JCM 13850</strain>
    </source>
</reference>
<keyword evidence="5" id="KW-0676">Redox-active center</keyword>
<keyword evidence="3" id="KW-0560">Oxidoreductase</keyword>
<comment type="similarity">
    <text evidence="1">Belongs to the thioredoxin family. DsbA subfamily.</text>
</comment>
<keyword evidence="6" id="KW-0812">Transmembrane</keyword>
<evidence type="ECO:0000256" key="5">
    <source>
        <dbReference type="ARBA" id="ARBA00023284"/>
    </source>
</evidence>
<keyword evidence="6" id="KW-0472">Membrane</keyword>
<gene>
    <name evidence="8" type="ORF">GCM10009727_69340</name>
</gene>
<dbReference type="InterPro" id="IPR012336">
    <property type="entry name" value="Thioredoxin-like_fold"/>
</dbReference>
<evidence type="ECO:0000313" key="8">
    <source>
        <dbReference type="EMBL" id="GAA2158533.1"/>
    </source>
</evidence>
<evidence type="ECO:0000256" key="1">
    <source>
        <dbReference type="ARBA" id="ARBA00005791"/>
    </source>
</evidence>
<dbReference type="Pfam" id="PF13462">
    <property type="entry name" value="Thioredoxin_4"/>
    <property type="match status" value="1"/>
</dbReference>
<feature type="domain" description="Thioredoxin-like fold" evidence="7">
    <location>
        <begin position="89"/>
        <end position="241"/>
    </location>
</feature>
<keyword evidence="4" id="KW-1015">Disulfide bond</keyword>
<sequence>MSKAARERSARERLAAERRRQAARAKQRRLLSIVIGSVVAVAVIVVATVLVIDQKNKNGHAEAHKGALAPLSRQSDGSVLMAKAGVTKPELEIFEDFQCPICKQFESSTGSTVQQLAAEGKVKVVYRPFHLFGQQKDPVKTNSLRSAEAALCVPADKWISYHDALFKFQPAEGEKGFSPDDLVKWGKDVGVTDPNFEKCVRDEQKKSTVDSMTNYALQTRGVDGTPTVFLDGKKLDSSQFMEASALKVSIDAAAALSGKK</sequence>
<evidence type="ECO:0000313" key="9">
    <source>
        <dbReference type="Proteomes" id="UP001501020"/>
    </source>
</evidence>
<keyword evidence="2" id="KW-0732">Signal</keyword>
<dbReference type="InterPro" id="IPR036249">
    <property type="entry name" value="Thioredoxin-like_sf"/>
</dbReference>
<dbReference type="RefSeq" id="WP_344277219.1">
    <property type="nucleotide sequence ID" value="NZ_BAAAMR010000080.1"/>
</dbReference>
<proteinExistence type="inferred from homology"/>
<evidence type="ECO:0000256" key="6">
    <source>
        <dbReference type="SAM" id="Phobius"/>
    </source>
</evidence>
<protein>
    <recommendedName>
        <fullName evidence="7">Thioredoxin-like fold domain-containing protein</fullName>
    </recommendedName>
</protein>
<organism evidence="8 9">
    <name type="scientific">Actinomadura napierensis</name>
    <dbReference type="NCBI Taxonomy" id="267854"/>
    <lineage>
        <taxon>Bacteria</taxon>
        <taxon>Bacillati</taxon>
        <taxon>Actinomycetota</taxon>
        <taxon>Actinomycetes</taxon>
        <taxon>Streptosporangiales</taxon>
        <taxon>Thermomonosporaceae</taxon>
        <taxon>Actinomadura</taxon>
    </lineage>
</organism>
<keyword evidence="9" id="KW-1185">Reference proteome</keyword>
<evidence type="ECO:0000259" key="7">
    <source>
        <dbReference type="Pfam" id="PF13462"/>
    </source>
</evidence>
<accession>A0ABN3ACV1</accession>
<evidence type="ECO:0000256" key="3">
    <source>
        <dbReference type="ARBA" id="ARBA00023002"/>
    </source>
</evidence>
<name>A0ABN3ACV1_9ACTN</name>
<dbReference type="PANTHER" id="PTHR13887:SF14">
    <property type="entry name" value="DISULFIDE BOND FORMATION PROTEIN D"/>
    <property type="match status" value="1"/>
</dbReference>
<dbReference type="EMBL" id="BAAAMR010000080">
    <property type="protein sequence ID" value="GAA2158533.1"/>
    <property type="molecule type" value="Genomic_DNA"/>
</dbReference>
<comment type="caution">
    <text evidence="8">The sequence shown here is derived from an EMBL/GenBank/DDBJ whole genome shotgun (WGS) entry which is preliminary data.</text>
</comment>
<dbReference type="Gene3D" id="3.40.30.10">
    <property type="entry name" value="Glutaredoxin"/>
    <property type="match status" value="1"/>
</dbReference>
<feature type="transmembrane region" description="Helical" evidence="6">
    <location>
        <begin position="30"/>
        <end position="52"/>
    </location>
</feature>
<evidence type="ECO:0000256" key="2">
    <source>
        <dbReference type="ARBA" id="ARBA00022729"/>
    </source>
</evidence>
<dbReference type="SUPFAM" id="SSF52833">
    <property type="entry name" value="Thioredoxin-like"/>
    <property type="match status" value="1"/>
</dbReference>